<proteinExistence type="inferred from homology"/>
<evidence type="ECO:0000256" key="3">
    <source>
        <dbReference type="PROSITE-ProRule" id="PRU01052"/>
    </source>
</evidence>
<dbReference type="PANTHER" id="PTHR22796:SF1">
    <property type="entry name" value="VWFA DOMAIN-CONTAINING PROTEIN"/>
    <property type="match status" value="1"/>
</dbReference>
<dbReference type="EMBL" id="CAJNOI010003992">
    <property type="protein sequence ID" value="CAF1534593.1"/>
    <property type="molecule type" value="Genomic_DNA"/>
</dbReference>
<dbReference type="EMBL" id="CAJNOM010004365">
    <property type="protein sequence ID" value="CAF1655005.1"/>
    <property type="molecule type" value="Genomic_DNA"/>
</dbReference>
<feature type="non-terminal residue" evidence="6">
    <location>
        <position position="1"/>
    </location>
</feature>
<evidence type="ECO:0000256" key="1">
    <source>
        <dbReference type="ARBA" id="ARBA00022741"/>
    </source>
</evidence>
<dbReference type="PANTHER" id="PTHR22796">
    <property type="entry name" value="URG4-RELATED"/>
    <property type="match status" value="1"/>
</dbReference>
<gene>
    <name evidence="6" type="ORF">BJG266_LOCUS45148</name>
    <name evidence="7" type="ORF">QVE165_LOCUS62134</name>
</gene>
<evidence type="ECO:0000259" key="4">
    <source>
        <dbReference type="PROSITE" id="PS51715"/>
    </source>
</evidence>
<evidence type="ECO:0000313" key="7">
    <source>
        <dbReference type="EMBL" id="CAF1655005.1"/>
    </source>
</evidence>
<comment type="similarity">
    <text evidence="3">Belongs to the TRAFAC class dynamin-like GTPase superfamily. GB1/RHD3 GTPase family.</text>
</comment>
<feature type="domain" description="GB1/RHD3-type G" evidence="4">
    <location>
        <begin position="264"/>
        <end position="311"/>
    </location>
</feature>
<evidence type="ECO:0000313" key="8">
    <source>
        <dbReference type="Proteomes" id="UP000663832"/>
    </source>
</evidence>
<reference evidence="6" key="1">
    <citation type="submission" date="2021-02" db="EMBL/GenBank/DDBJ databases">
        <authorList>
            <person name="Nowell W R."/>
        </authorList>
    </citation>
    <scope>NUCLEOTIDE SEQUENCE</scope>
</reference>
<comment type="caution">
    <text evidence="6">The sequence shown here is derived from an EMBL/GenBank/DDBJ whole genome shotgun (WGS) entry which is preliminary data.</text>
</comment>
<organism evidence="6 9">
    <name type="scientific">Adineta steineri</name>
    <dbReference type="NCBI Taxonomy" id="433720"/>
    <lineage>
        <taxon>Eukaryota</taxon>
        <taxon>Metazoa</taxon>
        <taxon>Spiralia</taxon>
        <taxon>Gnathifera</taxon>
        <taxon>Rotifera</taxon>
        <taxon>Eurotatoria</taxon>
        <taxon>Bdelloidea</taxon>
        <taxon>Adinetida</taxon>
        <taxon>Adinetidae</taxon>
        <taxon>Adineta</taxon>
    </lineage>
</organism>
<keyword evidence="8" id="KW-1185">Reference proteome</keyword>
<name>A0A815VTQ8_9BILA</name>
<evidence type="ECO:0000259" key="5">
    <source>
        <dbReference type="PROSITE" id="PS51717"/>
    </source>
</evidence>
<feature type="domain" description="VLIG-type G" evidence="5">
    <location>
        <begin position="264"/>
        <end position="311"/>
    </location>
</feature>
<dbReference type="AlphaFoldDB" id="A0A815VTQ8"/>
<dbReference type="GO" id="GO:0005525">
    <property type="term" value="F:GTP binding"/>
    <property type="evidence" value="ECO:0007669"/>
    <property type="project" value="UniProtKB-KW"/>
</dbReference>
<dbReference type="SUPFAM" id="SSF52540">
    <property type="entry name" value="P-loop containing nucleoside triphosphate hydrolases"/>
    <property type="match status" value="1"/>
</dbReference>
<dbReference type="Pfam" id="PF25683">
    <property type="entry name" value="URGCP_GTPase"/>
    <property type="match status" value="1"/>
</dbReference>
<dbReference type="Gene3D" id="3.40.50.300">
    <property type="entry name" value="P-loop containing nucleotide triphosphate hydrolases"/>
    <property type="match status" value="1"/>
</dbReference>
<sequence>FGTDEKASSFTAHFNGVQLEPDNNIPTDTKAKTPIIFRKIQASTGSSTKPPADPSQITFTLKDDQHSASTIENTALKFAKEQAIVQSCVNKQCVLSMKDLTQAVETCEKRSKLSQIDFYGSTDNEEMFHIQVAIARLEAKLKPNSNNLLECGNAFHDFFNLLQKPWRNEYLTIITSVLKQNIDATISASDKAVDLPYEKRLTMEIHWRNAIVCYEHMKNSDDQETLITHYRHMIDNGQPFEIIDGDNFHYQSSFLEKVMIHMKGKKLFVMSIVGPQNKGKSTLLNYMFGTLFDVRDGRCTRGMFILFTSLS</sequence>
<dbReference type="Proteomes" id="UP000663877">
    <property type="component" value="Unassembled WGS sequence"/>
</dbReference>
<keyword evidence="2" id="KW-0342">GTP-binding</keyword>
<dbReference type="InterPro" id="IPR030386">
    <property type="entry name" value="G_GB1_RHD3_dom"/>
</dbReference>
<dbReference type="Proteomes" id="UP000663832">
    <property type="component" value="Unassembled WGS sequence"/>
</dbReference>
<protein>
    <recommendedName>
        <fullName evidence="10">VLIG-type G domain-containing protein</fullName>
    </recommendedName>
</protein>
<evidence type="ECO:0000313" key="6">
    <source>
        <dbReference type="EMBL" id="CAF1534593.1"/>
    </source>
</evidence>
<dbReference type="OrthoDB" id="1597724at2759"/>
<dbReference type="InterPro" id="IPR027417">
    <property type="entry name" value="P-loop_NTPase"/>
</dbReference>
<evidence type="ECO:0000313" key="9">
    <source>
        <dbReference type="Proteomes" id="UP000663877"/>
    </source>
</evidence>
<dbReference type="InterPro" id="IPR030383">
    <property type="entry name" value="G_VLIG_dom"/>
</dbReference>
<evidence type="ECO:0008006" key="10">
    <source>
        <dbReference type="Google" id="ProtNLM"/>
    </source>
</evidence>
<dbReference type="PROSITE" id="PS51717">
    <property type="entry name" value="G_VLIG"/>
    <property type="match status" value="1"/>
</dbReference>
<accession>A0A815VTQ8</accession>
<evidence type="ECO:0000256" key="2">
    <source>
        <dbReference type="ARBA" id="ARBA00023134"/>
    </source>
</evidence>
<dbReference type="PROSITE" id="PS51715">
    <property type="entry name" value="G_GB1_RHD3"/>
    <property type="match status" value="1"/>
</dbReference>
<keyword evidence="1" id="KW-0547">Nucleotide-binding</keyword>